<reference evidence="1 2" key="1">
    <citation type="submission" date="2019-03" db="EMBL/GenBank/DDBJ databases">
        <title>Lake Tanganyika Metagenome-Assembled Genomes (MAGs).</title>
        <authorList>
            <person name="Tran P."/>
        </authorList>
    </citation>
    <scope>NUCLEOTIDE SEQUENCE [LARGE SCALE GENOMIC DNA]</scope>
    <source>
        <strain evidence="1">K_DeepCast_65m_m2_236</strain>
    </source>
</reference>
<evidence type="ECO:0000313" key="2">
    <source>
        <dbReference type="Proteomes" id="UP000703893"/>
    </source>
</evidence>
<accession>A0A937X3Y5</accession>
<dbReference type="EMBL" id="VGJX01000037">
    <property type="protein sequence ID" value="MBM3273735.1"/>
    <property type="molecule type" value="Genomic_DNA"/>
</dbReference>
<organism evidence="1 2">
    <name type="scientific">Candidatus Tanganyikabacteria bacterium</name>
    <dbReference type="NCBI Taxonomy" id="2961651"/>
    <lineage>
        <taxon>Bacteria</taxon>
        <taxon>Bacillati</taxon>
        <taxon>Candidatus Sericytochromatia</taxon>
        <taxon>Candidatus Tanganyikabacteria</taxon>
    </lineage>
</organism>
<protein>
    <submittedName>
        <fullName evidence="1">Uncharacterized protein</fullName>
    </submittedName>
</protein>
<comment type="caution">
    <text evidence="1">The sequence shown here is derived from an EMBL/GenBank/DDBJ whole genome shotgun (WGS) entry which is preliminary data.</text>
</comment>
<dbReference type="InterPro" id="IPR008949">
    <property type="entry name" value="Isoprenoid_synthase_dom_sf"/>
</dbReference>
<dbReference type="SUPFAM" id="SSF48576">
    <property type="entry name" value="Terpenoid synthases"/>
    <property type="match status" value="1"/>
</dbReference>
<name>A0A937X3Y5_9BACT</name>
<dbReference type="Proteomes" id="UP000703893">
    <property type="component" value="Unassembled WGS sequence"/>
</dbReference>
<proteinExistence type="predicted"/>
<dbReference type="AlphaFoldDB" id="A0A937X3Y5"/>
<sequence length="265" mass="28131">MSDRDPRLDGETGRAFNWVLNGLGDVRDSGGWIASIEAWVRRAKDEAHRLPIFPPVALAVACAAHDIAPIASCSTALHLATGLQGDGHEAEFGGAASDVLVFLAQSFLAEIEDDQKVHRIVRCLGYAGIRMAKGRARHAAAPLPSTAEEADSLVLSAMQKTGTAYAYYAQSAAVAGGVPSRHWEALWRWGKSVGGARQLLADAAAIPGTEAESFLLSKAEQLLAEARGHLAEIWLPWGGRALFEAVADKENMAIPETIAATRASN</sequence>
<dbReference type="Gene3D" id="1.10.600.10">
    <property type="entry name" value="Farnesyl Diphosphate Synthase"/>
    <property type="match status" value="1"/>
</dbReference>
<gene>
    <name evidence="1" type="ORF">FJZ00_01175</name>
</gene>
<evidence type="ECO:0000313" key="1">
    <source>
        <dbReference type="EMBL" id="MBM3273735.1"/>
    </source>
</evidence>